<keyword evidence="2" id="KW-1185">Reference proteome</keyword>
<dbReference type="Proteomes" id="UP001482620">
    <property type="component" value="Unassembled WGS sequence"/>
</dbReference>
<dbReference type="EMBL" id="JAHRIQ010058624">
    <property type="protein sequence ID" value="MEQ2239950.1"/>
    <property type="molecule type" value="Genomic_DNA"/>
</dbReference>
<comment type="caution">
    <text evidence="1">The sequence shown here is derived from an EMBL/GenBank/DDBJ whole genome shotgun (WGS) entry which is preliminary data.</text>
</comment>
<sequence>MVIAKEADRLNSGVHKHTHGKLCERKTSGRKICPSNKDNFGLEANFSGRRGLQFFHLGIKAQDSGERLERPNSKVSTAVFQDILLLLIDPSADTFYEDAYLFFSRTW</sequence>
<gene>
    <name evidence="1" type="ORF">ILYODFUR_009840</name>
</gene>
<evidence type="ECO:0000313" key="1">
    <source>
        <dbReference type="EMBL" id="MEQ2239950.1"/>
    </source>
</evidence>
<proteinExistence type="predicted"/>
<organism evidence="1 2">
    <name type="scientific">Ilyodon furcidens</name>
    <name type="common">goldbreast splitfin</name>
    <dbReference type="NCBI Taxonomy" id="33524"/>
    <lineage>
        <taxon>Eukaryota</taxon>
        <taxon>Metazoa</taxon>
        <taxon>Chordata</taxon>
        <taxon>Craniata</taxon>
        <taxon>Vertebrata</taxon>
        <taxon>Euteleostomi</taxon>
        <taxon>Actinopterygii</taxon>
        <taxon>Neopterygii</taxon>
        <taxon>Teleostei</taxon>
        <taxon>Neoteleostei</taxon>
        <taxon>Acanthomorphata</taxon>
        <taxon>Ovalentaria</taxon>
        <taxon>Atherinomorphae</taxon>
        <taxon>Cyprinodontiformes</taxon>
        <taxon>Goodeidae</taxon>
        <taxon>Ilyodon</taxon>
    </lineage>
</organism>
<name>A0ABV0U442_9TELE</name>
<evidence type="ECO:0000313" key="2">
    <source>
        <dbReference type="Proteomes" id="UP001482620"/>
    </source>
</evidence>
<protein>
    <submittedName>
        <fullName evidence="1">Uncharacterized protein</fullName>
    </submittedName>
</protein>
<reference evidence="1 2" key="1">
    <citation type="submission" date="2021-06" db="EMBL/GenBank/DDBJ databases">
        <authorList>
            <person name="Palmer J.M."/>
        </authorList>
    </citation>
    <scope>NUCLEOTIDE SEQUENCE [LARGE SCALE GENOMIC DNA]</scope>
    <source>
        <strain evidence="2">if_2019</strain>
        <tissue evidence="1">Muscle</tissue>
    </source>
</reference>
<accession>A0ABV0U442</accession>